<gene>
    <name evidence="1" type="primary">psaF</name>
</gene>
<proteinExistence type="predicted"/>
<dbReference type="Gene3D" id="3.30.70.1780">
    <property type="match status" value="1"/>
</dbReference>
<dbReference type="EMBL" id="GQ249669">
    <property type="protein sequence ID" value="ACT68023.1"/>
    <property type="molecule type" value="Genomic_DNA"/>
</dbReference>
<dbReference type="AlphaFoldDB" id="C7E4S6"/>
<sequence length="245" mass="28331">MLVLMITAAVIWYKKLESDRQVLNLNEALAGAPAAIDIYRGRENSTIYVLASKYQALEWVKEALFKLGENNNIIPLWLVQHQKATVEVLIKSGYPVVQIDYTKPQHPVIILWQDLSPIQREQLTSLALQEIPFALDIKVFRKSKQQLLQDARQGLDRMHINYRQINSPSGYALVIRDALSDNALSALLRFINNFNRQWGTHIINFPINLNENWLENKSYLESSNGYLFLNPRHWYFPLKQGDING</sequence>
<dbReference type="GO" id="GO:0016020">
    <property type="term" value="C:membrane"/>
    <property type="evidence" value="ECO:0007669"/>
    <property type="project" value="InterPro"/>
</dbReference>
<dbReference type="Gene3D" id="3.30.70.1770">
    <property type="match status" value="1"/>
</dbReference>
<reference evidence="1" key="1">
    <citation type="submission" date="2009-06" db="EMBL/GenBank/DDBJ databases">
        <authorList>
            <person name="Perna N.T."/>
        </authorList>
    </citation>
    <scope>NUCLEOTIDE SEQUENCE</scope>
    <source>
        <strain evidence="1">DC283</strain>
    </source>
</reference>
<dbReference type="Pfam" id="PF09480">
    <property type="entry name" value="PrgH"/>
    <property type="match status" value="1"/>
</dbReference>
<name>C7E4S6_PANSE</name>
<organism evidence="1">
    <name type="scientific">Pantoea stewartii subsp. stewartii DC283</name>
    <dbReference type="NCBI Taxonomy" id="660596"/>
    <lineage>
        <taxon>Bacteria</taxon>
        <taxon>Pseudomonadati</taxon>
        <taxon>Pseudomonadota</taxon>
        <taxon>Gammaproteobacteria</taxon>
        <taxon>Enterobacterales</taxon>
        <taxon>Erwiniaceae</taxon>
        <taxon>Pantoea</taxon>
    </lineage>
</organism>
<accession>C7E4S6</accession>
<protein>
    <submittedName>
        <fullName evidence="1">Type III secretion apparatus</fullName>
    </submittedName>
</protein>
<dbReference type="InterPro" id="IPR019029">
    <property type="entry name" value="T3SS_PrgH/EprH-like"/>
</dbReference>
<evidence type="ECO:0000313" key="1">
    <source>
        <dbReference type="EMBL" id="ACT68023.1"/>
    </source>
</evidence>